<dbReference type="Proteomes" id="UP000034324">
    <property type="component" value="Unassembled WGS sequence"/>
</dbReference>
<dbReference type="InterPro" id="IPR007759">
    <property type="entry name" value="Asxl_HARE-HTH"/>
</dbReference>
<evidence type="ECO:0000313" key="3">
    <source>
        <dbReference type="EMBL" id="KKQ79044.1"/>
    </source>
</evidence>
<keyword evidence="3" id="KW-0540">Nuclease</keyword>
<feature type="domain" description="HTH HARE-type" evidence="2">
    <location>
        <begin position="5"/>
        <end position="83"/>
    </location>
</feature>
<dbReference type="GO" id="GO:0015666">
    <property type="term" value="F:restriction endodeoxyribonuclease activity"/>
    <property type="evidence" value="ECO:0007669"/>
    <property type="project" value="TreeGrafter"/>
</dbReference>
<dbReference type="PANTHER" id="PTHR30015">
    <property type="entry name" value="MRR RESTRICTION SYSTEM PROTEIN"/>
    <property type="match status" value="1"/>
</dbReference>
<keyword evidence="1" id="KW-0804">Transcription</keyword>
<dbReference type="InterPro" id="IPR052906">
    <property type="entry name" value="Type_IV_Methyl-Rstrct_Enzyme"/>
</dbReference>
<dbReference type="InterPro" id="IPR007560">
    <property type="entry name" value="Restrct_endonuc_IV_Mrr"/>
</dbReference>
<dbReference type="InterPro" id="IPR011856">
    <property type="entry name" value="tRNA_endonuc-like_dom_sf"/>
</dbReference>
<reference evidence="3 4" key="1">
    <citation type="journal article" date="2015" name="Nature">
        <title>rRNA introns, odd ribosomes, and small enigmatic genomes across a large radiation of phyla.</title>
        <authorList>
            <person name="Brown C.T."/>
            <person name="Hug L.A."/>
            <person name="Thomas B.C."/>
            <person name="Sharon I."/>
            <person name="Castelle C.J."/>
            <person name="Singh A."/>
            <person name="Wilkins M.J."/>
            <person name="Williams K.H."/>
            <person name="Banfield J.F."/>
        </authorList>
    </citation>
    <scope>NUCLEOTIDE SEQUENCE [LARGE SCALE GENOMIC DNA]</scope>
</reference>
<dbReference type="PANTHER" id="PTHR30015:SF7">
    <property type="entry name" value="TYPE IV METHYL-DIRECTED RESTRICTION ENZYME ECOKMRR"/>
    <property type="match status" value="1"/>
</dbReference>
<sequence length="329" mass="37080">MAENLTYLEIAYKILGEKSGLKQMHYRDLANRAFELGLIESDDLIVAGNIASAINADIRKSKAQGTQSRFISFGRGLYGLLEHEPKGIFADIRNKNQEVKKQLLEALHAMHPSKFEELVGEVLRNLGFENVQITGKTGDGGIDVTGELIVADIIKNNVSVQVKRWRSNVQRASISELRGSLRPHQTGLFITTSDFSKQSVDEAEDPYKAPISLMNGNEFVDLLCEFGVGIILEKVTILDLDKNEINFDFPELTESDGKEIEIFANYKDRKYFAIYFSPTKIIYENEVYNSPSGAGMKVQNGLPVNGWRFWKFTDAKTGKIHPIERLRKK</sequence>
<dbReference type="GO" id="GO:0003677">
    <property type="term" value="F:DNA binding"/>
    <property type="evidence" value="ECO:0007669"/>
    <property type="project" value="InterPro"/>
</dbReference>
<proteinExistence type="predicted"/>
<dbReference type="InterPro" id="IPR011335">
    <property type="entry name" value="Restrct_endonuc-II-like"/>
</dbReference>
<dbReference type="EMBL" id="LBVC01000004">
    <property type="protein sequence ID" value="KKQ79044.1"/>
    <property type="molecule type" value="Genomic_DNA"/>
</dbReference>
<evidence type="ECO:0000256" key="1">
    <source>
        <dbReference type="ARBA" id="ARBA00023163"/>
    </source>
</evidence>
<dbReference type="GO" id="GO:0009307">
    <property type="term" value="P:DNA restriction-modification system"/>
    <property type="evidence" value="ECO:0007669"/>
    <property type="project" value="InterPro"/>
</dbReference>
<name>A0A0G0MZI6_9BACT</name>
<evidence type="ECO:0000259" key="2">
    <source>
        <dbReference type="PROSITE" id="PS51913"/>
    </source>
</evidence>
<dbReference type="AlphaFoldDB" id="A0A0G0MZI6"/>
<dbReference type="SUPFAM" id="SSF52980">
    <property type="entry name" value="Restriction endonuclease-like"/>
    <property type="match status" value="1"/>
</dbReference>
<protein>
    <submittedName>
        <fullName evidence="3">Restriction endonuclease</fullName>
    </submittedName>
</protein>
<dbReference type="Gene3D" id="3.40.1350.10">
    <property type="match status" value="1"/>
</dbReference>
<organism evidence="3 4">
    <name type="scientific">Candidatus Daviesbacteria bacterium GW2011_GWF2_38_6</name>
    <dbReference type="NCBI Taxonomy" id="1618432"/>
    <lineage>
        <taxon>Bacteria</taxon>
        <taxon>Candidatus Daviesiibacteriota</taxon>
    </lineage>
</organism>
<evidence type="ECO:0000313" key="4">
    <source>
        <dbReference type="Proteomes" id="UP000034324"/>
    </source>
</evidence>
<dbReference type="PROSITE" id="PS51913">
    <property type="entry name" value="HTH_HARE"/>
    <property type="match status" value="1"/>
</dbReference>
<dbReference type="Pfam" id="PF05066">
    <property type="entry name" value="HARE-HTH"/>
    <property type="match status" value="1"/>
</dbReference>
<keyword evidence="3" id="KW-0255">Endonuclease</keyword>
<gene>
    <name evidence="3" type="ORF">US99_C0004G0006</name>
</gene>
<dbReference type="Pfam" id="PF04471">
    <property type="entry name" value="Mrr_cat"/>
    <property type="match status" value="1"/>
</dbReference>
<dbReference type="GO" id="GO:0006355">
    <property type="term" value="P:regulation of DNA-templated transcription"/>
    <property type="evidence" value="ECO:0007669"/>
    <property type="project" value="InterPro"/>
</dbReference>
<accession>A0A0G0MZI6</accession>
<comment type="caution">
    <text evidence="3">The sequence shown here is derived from an EMBL/GenBank/DDBJ whole genome shotgun (WGS) entry which is preliminary data.</text>
</comment>
<keyword evidence="3" id="KW-0378">Hydrolase</keyword>